<evidence type="ECO:0000256" key="3">
    <source>
        <dbReference type="ARBA" id="ARBA00022448"/>
    </source>
</evidence>
<keyword evidence="5" id="KW-0547">Nucleotide-binding</keyword>
<dbReference type="AlphaFoldDB" id="A0A447I8K4"/>
<evidence type="ECO:0000256" key="1">
    <source>
        <dbReference type="ARBA" id="ARBA00004417"/>
    </source>
</evidence>
<dbReference type="OrthoDB" id="9784450at2"/>
<keyword evidence="4" id="KW-1003">Cell membrane</keyword>
<dbReference type="Gene3D" id="3.40.50.300">
    <property type="entry name" value="P-loop containing nucleotide triphosphate hydrolases"/>
    <property type="match status" value="2"/>
</dbReference>
<evidence type="ECO:0000313" key="9">
    <source>
        <dbReference type="EMBL" id="VDS03839.1"/>
    </source>
</evidence>
<keyword evidence="6 9" id="KW-0067">ATP-binding</keyword>
<dbReference type="SMART" id="SM00382">
    <property type="entry name" value="AAA"/>
    <property type="match status" value="2"/>
</dbReference>
<dbReference type="CDD" id="cd03257">
    <property type="entry name" value="ABC_NikE_OppD_transporters"/>
    <property type="match status" value="1"/>
</dbReference>
<dbReference type="Proteomes" id="UP000268844">
    <property type="component" value="Unassembled WGS sequence"/>
</dbReference>
<dbReference type="InterPro" id="IPR003439">
    <property type="entry name" value="ABC_transporter-like_ATP-bd"/>
</dbReference>
<comment type="similarity">
    <text evidence="2">Belongs to the ABC transporter superfamily.</text>
</comment>
<dbReference type="PANTHER" id="PTHR43297">
    <property type="entry name" value="OLIGOPEPTIDE TRANSPORT ATP-BINDING PROTEIN APPD"/>
    <property type="match status" value="1"/>
</dbReference>
<evidence type="ECO:0000256" key="6">
    <source>
        <dbReference type="ARBA" id="ARBA00022840"/>
    </source>
</evidence>
<name>A0A447I8K4_9HYPH</name>
<dbReference type="InterPro" id="IPR027417">
    <property type="entry name" value="P-loop_NTPase"/>
</dbReference>
<dbReference type="InterPro" id="IPR050388">
    <property type="entry name" value="ABC_Ni/Peptide_Import"/>
</dbReference>
<dbReference type="PROSITE" id="PS50893">
    <property type="entry name" value="ABC_TRANSPORTER_2"/>
    <property type="match status" value="2"/>
</dbReference>
<feature type="domain" description="ABC transporter" evidence="8">
    <location>
        <begin position="4"/>
        <end position="243"/>
    </location>
</feature>
<evidence type="ECO:0000313" key="10">
    <source>
        <dbReference type="Proteomes" id="UP000268844"/>
    </source>
</evidence>
<dbReference type="GO" id="GO:0005524">
    <property type="term" value="F:ATP binding"/>
    <property type="evidence" value="ECO:0007669"/>
    <property type="project" value="UniProtKB-KW"/>
</dbReference>
<dbReference type="SUPFAM" id="SSF52540">
    <property type="entry name" value="P-loop containing nucleoside triphosphate hydrolases"/>
    <property type="match status" value="2"/>
</dbReference>
<keyword evidence="3" id="KW-0813">Transport</keyword>
<dbReference type="Pfam" id="PF00005">
    <property type="entry name" value="ABC_tran"/>
    <property type="match status" value="2"/>
</dbReference>
<evidence type="ECO:0000256" key="5">
    <source>
        <dbReference type="ARBA" id="ARBA00022741"/>
    </source>
</evidence>
<dbReference type="InterPro" id="IPR003593">
    <property type="entry name" value="AAA+_ATPase"/>
</dbReference>
<evidence type="ECO:0000259" key="8">
    <source>
        <dbReference type="PROSITE" id="PS50893"/>
    </source>
</evidence>
<reference evidence="9 10" key="1">
    <citation type="submission" date="2018-12" db="EMBL/GenBank/DDBJ databases">
        <authorList>
            <person name="Criscuolo A."/>
        </authorList>
    </citation>
    <scope>NUCLEOTIDE SEQUENCE [LARGE SCALE GENOMIC DNA]</scope>
    <source>
        <strain evidence="9">ACIP1116281</strain>
    </source>
</reference>
<evidence type="ECO:0000256" key="4">
    <source>
        <dbReference type="ARBA" id="ARBA00022475"/>
    </source>
</evidence>
<protein>
    <submittedName>
        <fullName evidence="9">Glutathione import ATP-binding protein GsiA</fullName>
        <ecNumber evidence="9">3.6.3.-</ecNumber>
    </submittedName>
</protein>
<dbReference type="RefSeq" id="WP_126149437.1">
    <property type="nucleotide sequence ID" value="NZ_JBHTMH010000001.1"/>
</dbReference>
<keyword evidence="9" id="KW-0378">Hydrolase</keyword>
<gene>
    <name evidence="9" type="primary">gsiA_2</name>
    <name evidence="9" type="ORF">DEVEQU_00968</name>
</gene>
<sequence>MTLLSLTDLCVDYGDARLALNRVNLSVGAGECVALVGPSGSGKSTMARAILGLLPKGIAARGAVAFEGRELLQLDEAALRSLRGRRIGYVAQDPYQACDPLRPVHDHVADAWHAHGLGLPEHAVANGLATAGITETAQRMWQYPHQWSGGMLQRASIAAATAHNPSLLIADEPTSALDADRADAILDMLKQSGSGILLISHDLELVLRHADRIALLDAGRIVETGPATAFDLEKLTGPRAQSRPSAARRAANATPPLLTLAGVSRRFGAGRHNRTVLDNLDLAIAPGEIIGITGPSGCGKSTLLRLASGLDRPDSGAVTRHAAIRAPGTVMPIFQDPVAGLNARWPIWKSLTEPLTAPHLPRLSGRERRARALAALAQVGLATLDPESRPGELSSGQCQRIAVSRALIGRPALLLADEPTSALDTVSKYQVLDLLTAASASGTAIVVVSHDRAMLEDIADRVLCYTNGTFRPLAA</sequence>
<dbReference type="InterPro" id="IPR017871">
    <property type="entry name" value="ABC_transporter-like_CS"/>
</dbReference>
<dbReference type="EC" id="3.6.3.-" evidence="9"/>
<evidence type="ECO:0000256" key="7">
    <source>
        <dbReference type="ARBA" id="ARBA00023136"/>
    </source>
</evidence>
<keyword evidence="10" id="KW-1185">Reference proteome</keyword>
<dbReference type="GO" id="GO:0005886">
    <property type="term" value="C:plasma membrane"/>
    <property type="evidence" value="ECO:0007669"/>
    <property type="project" value="UniProtKB-SubCell"/>
</dbReference>
<keyword evidence="7" id="KW-0472">Membrane</keyword>
<dbReference type="PANTHER" id="PTHR43297:SF2">
    <property type="entry name" value="DIPEPTIDE TRANSPORT ATP-BINDING PROTEIN DPPD"/>
    <property type="match status" value="1"/>
</dbReference>
<comment type="subcellular location">
    <subcellularLocation>
        <location evidence="1">Cell inner membrane</location>
        <topology evidence="1">Peripheral membrane protein</topology>
    </subcellularLocation>
</comment>
<dbReference type="EMBL" id="UZWD01000015">
    <property type="protein sequence ID" value="VDS03839.1"/>
    <property type="molecule type" value="Genomic_DNA"/>
</dbReference>
<organism evidence="9 10">
    <name type="scientific">Devosia equisanguinis</name>
    <dbReference type="NCBI Taxonomy" id="2490941"/>
    <lineage>
        <taxon>Bacteria</taxon>
        <taxon>Pseudomonadati</taxon>
        <taxon>Pseudomonadota</taxon>
        <taxon>Alphaproteobacteria</taxon>
        <taxon>Hyphomicrobiales</taxon>
        <taxon>Devosiaceae</taxon>
        <taxon>Devosia</taxon>
    </lineage>
</organism>
<proteinExistence type="inferred from homology"/>
<dbReference type="GO" id="GO:0016887">
    <property type="term" value="F:ATP hydrolysis activity"/>
    <property type="evidence" value="ECO:0007669"/>
    <property type="project" value="InterPro"/>
</dbReference>
<feature type="domain" description="ABC transporter" evidence="8">
    <location>
        <begin position="258"/>
        <end position="475"/>
    </location>
</feature>
<dbReference type="PROSITE" id="PS00211">
    <property type="entry name" value="ABC_TRANSPORTER_1"/>
    <property type="match status" value="1"/>
</dbReference>
<evidence type="ECO:0000256" key="2">
    <source>
        <dbReference type="ARBA" id="ARBA00005417"/>
    </source>
</evidence>
<accession>A0A447I8K4</accession>